<dbReference type="InterPro" id="IPR043128">
    <property type="entry name" value="Rev_trsase/Diguanyl_cyclase"/>
</dbReference>
<dbReference type="Pfam" id="PF00563">
    <property type="entry name" value="EAL"/>
    <property type="match status" value="1"/>
</dbReference>
<sequence length="447" mass="48982">MNIREAIFWKDIDAIFLAKKDESCDLVFQAMGTKYCDYRALIDRCEQGLRRAARSGRGVMLLVIRFRQNGKWLGEMDDRILDLACQRVSSCLRSCDSVCRLDDGRLAILTEDVAEPGLAALMVEKLHAAITPSLRIGETRAELALCVGVATHPQDRGDAFQLWRLAALRAGQAFESGTDAVMTPRVVAGNTAMEQHKVIRELHQAYRNEEFVVVYQPVIGMDSRRMVGMEALLRWKQDDRHVLYPAEFLSRLEDSGLIVPIGEKVLHDACQFAARLQKSGHSGVRVCVNISGRQLEDGGFILSVLDAIYDADIAPALLQLELSEQVLKDHADTLSRLWPEIRHTGISIAIDHFGVTGLSLADLLRLPVSLIKMDRTLVEGVMNDSVAQAVLSGSMAFARGAGIDVAAVGVEANEQLCALGSMGFKEAQGNLFASPGSAEVILNALPD</sequence>
<dbReference type="InterPro" id="IPR050706">
    <property type="entry name" value="Cyclic-di-GMP_PDE-like"/>
</dbReference>
<dbReference type="CDD" id="cd01948">
    <property type="entry name" value="EAL"/>
    <property type="match status" value="1"/>
</dbReference>
<dbReference type="InterPro" id="IPR001633">
    <property type="entry name" value="EAL_dom"/>
</dbReference>
<dbReference type="AlphaFoldDB" id="A0A3B0ZKG8"/>
<dbReference type="Gene3D" id="3.20.20.450">
    <property type="entry name" value="EAL domain"/>
    <property type="match status" value="1"/>
</dbReference>
<dbReference type="SMART" id="SM00267">
    <property type="entry name" value="GGDEF"/>
    <property type="match status" value="1"/>
</dbReference>
<accession>A0A3B0ZKG8</accession>
<dbReference type="SMART" id="SM00052">
    <property type="entry name" value="EAL"/>
    <property type="match status" value="1"/>
</dbReference>
<reference evidence="2" key="1">
    <citation type="submission" date="2018-06" db="EMBL/GenBank/DDBJ databases">
        <authorList>
            <person name="Zhirakovskaya E."/>
        </authorList>
    </citation>
    <scope>NUCLEOTIDE SEQUENCE</scope>
</reference>
<name>A0A3B0ZKG8_9ZZZZ</name>
<organism evidence="2">
    <name type="scientific">hydrothermal vent metagenome</name>
    <dbReference type="NCBI Taxonomy" id="652676"/>
    <lineage>
        <taxon>unclassified sequences</taxon>
        <taxon>metagenomes</taxon>
        <taxon>ecological metagenomes</taxon>
    </lineage>
</organism>
<evidence type="ECO:0000313" key="2">
    <source>
        <dbReference type="EMBL" id="VAW81206.1"/>
    </source>
</evidence>
<dbReference type="Gene3D" id="3.30.70.270">
    <property type="match status" value="1"/>
</dbReference>
<dbReference type="PANTHER" id="PTHR33121">
    <property type="entry name" value="CYCLIC DI-GMP PHOSPHODIESTERASE PDEF"/>
    <property type="match status" value="1"/>
</dbReference>
<dbReference type="SUPFAM" id="SSF55073">
    <property type="entry name" value="Nucleotide cyclase"/>
    <property type="match status" value="1"/>
</dbReference>
<dbReference type="InterPro" id="IPR029787">
    <property type="entry name" value="Nucleotide_cyclase"/>
</dbReference>
<dbReference type="Pfam" id="PF00990">
    <property type="entry name" value="GGDEF"/>
    <property type="match status" value="1"/>
</dbReference>
<proteinExistence type="predicted"/>
<dbReference type="InterPro" id="IPR000160">
    <property type="entry name" value="GGDEF_dom"/>
</dbReference>
<gene>
    <name evidence="2" type="ORF">MNBD_GAMMA14-1360</name>
</gene>
<feature type="domain" description="EAL" evidence="1">
    <location>
        <begin position="195"/>
        <end position="447"/>
    </location>
</feature>
<protein>
    <recommendedName>
        <fullName evidence="1">EAL domain-containing protein</fullName>
    </recommendedName>
</protein>
<dbReference type="SUPFAM" id="SSF141868">
    <property type="entry name" value="EAL domain-like"/>
    <property type="match status" value="1"/>
</dbReference>
<dbReference type="GO" id="GO:0071111">
    <property type="term" value="F:cyclic-guanylate-specific phosphodiesterase activity"/>
    <property type="evidence" value="ECO:0007669"/>
    <property type="project" value="InterPro"/>
</dbReference>
<dbReference type="EMBL" id="UOFM01000386">
    <property type="protein sequence ID" value="VAW81206.1"/>
    <property type="molecule type" value="Genomic_DNA"/>
</dbReference>
<dbReference type="PANTHER" id="PTHR33121:SF70">
    <property type="entry name" value="SIGNALING PROTEIN YKOW"/>
    <property type="match status" value="1"/>
</dbReference>
<evidence type="ECO:0000259" key="1">
    <source>
        <dbReference type="PROSITE" id="PS50883"/>
    </source>
</evidence>
<dbReference type="InterPro" id="IPR035919">
    <property type="entry name" value="EAL_sf"/>
</dbReference>
<dbReference type="PROSITE" id="PS50883">
    <property type="entry name" value="EAL"/>
    <property type="match status" value="1"/>
</dbReference>